<dbReference type="Gene3D" id="3.40.605.10">
    <property type="entry name" value="Aldehyde Dehydrogenase, Chain A, domain 1"/>
    <property type="match status" value="1"/>
</dbReference>
<dbReference type="GO" id="GO:0003842">
    <property type="term" value="F:L-glutamate gamma-semialdehyde dehydrogenase activity"/>
    <property type="evidence" value="ECO:0007669"/>
    <property type="project" value="UniProtKB-EC"/>
</dbReference>
<proteinExistence type="inferred from homology"/>
<dbReference type="InterPro" id="IPR050485">
    <property type="entry name" value="Proline_metab_enzyme"/>
</dbReference>
<dbReference type="NCBIfam" id="TIGR01236">
    <property type="entry name" value="D1pyr5carbox1"/>
    <property type="match status" value="1"/>
</dbReference>
<evidence type="ECO:0000256" key="8">
    <source>
        <dbReference type="ARBA" id="ARBA00048142"/>
    </source>
</evidence>
<evidence type="ECO:0000256" key="3">
    <source>
        <dbReference type="ARBA" id="ARBA00012884"/>
    </source>
</evidence>
<dbReference type="CDD" id="cd07123">
    <property type="entry name" value="ALDH_F4-17_P5CDH"/>
    <property type="match status" value="1"/>
</dbReference>
<dbReference type="GO" id="GO:0004657">
    <property type="term" value="F:proline dehydrogenase activity"/>
    <property type="evidence" value="ECO:0007669"/>
    <property type="project" value="UniProtKB-ARBA"/>
</dbReference>
<keyword evidence="13" id="KW-1185">Reference proteome</keyword>
<dbReference type="InterPro" id="IPR016163">
    <property type="entry name" value="Ald_DH_C"/>
</dbReference>
<evidence type="ECO:0000256" key="2">
    <source>
        <dbReference type="ARBA" id="ARBA00009986"/>
    </source>
</evidence>
<dbReference type="GO" id="GO:0009898">
    <property type="term" value="C:cytoplasmic side of plasma membrane"/>
    <property type="evidence" value="ECO:0007669"/>
    <property type="project" value="TreeGrafter"/>
</dbReference>
<evidence type="ECO:0000256" key="5">
    <source>
        <dbReference type="ARBA" id="ARBA00023027"/>
    </source>
</evidence>
<dbReference type="AlphaFoldDB" id="A0A5C7FI01"/>
<dbReference type="PANTHER" id="PTHR42862:SF1">
    <property type="entry name" value="DELTA-1-PYRROLINE-5-CARBOXYLATE DEHYDROGENASE 2, ISOFORM A-RELATED"/>
    <property type="match status" value="1"/>
</dbReference>
<gene>
    <name evidence="12" type="primary">pruA</name>
    <name evidence="12" type="ORF">FUA23_04820</name>
</gene>
<protein>
    <recommendedName>
        <fullName evidence="7">L-glutamate gamma-semialdehyde dehydrogenase</fullName>
        <ecNumber evidence="3">1.2.1.88</ecNumber>
    </recommendedName>
    <alternativeName>
        <fullName evidence="7">L-glutamate gamma-semialdehyde dehydrogenase</fullName>
    </alternativeName>
</protein>
<dbReference type="InterPro" id="IPR016162">
    <property type="entry name" value="Ald_DH_N"/>
</dbReference>
<evidence type="ECO:0000313" key="12">
    <source>
        <dbReference type="EMBL" id="TXF90765.1"/>
    </source>
</evidence>
<dbReference type="PROSITE" id="PS00070">
    <property type="entry name" value="ALDEHYDE_DEHYDR_CYS"/>
    <property type="match status" value="1"/>
</dbReference>
<keyword evidence="4 10" id="KW-0560">Oxidoreductase</keyword>
<dbReference type="RefSeq" id="WP_147929593.1">
    <property type="nucleotide sequence ID" value="NZ_VOXD01000005.1"/>
</dbReference>
<keyword evidence="6" id="KW-0642">Proline metabolism</keyword>
<dbReference type="Gene3D" id="3.40.309.10">
    <property type="entry name" value="Aldehyde Dehydrogenase, Chain A, domain 2"/>
    <property type="match status" value="1"/>
</dbReference>
<comment type="similarity">
    <text evidence="2 10">Belongs to the aldehyde dehydrogenase family.</text>
</comment>
<dbReference type="Proteomes" id="UP000321907">
    <property type="component" value="Unassembled WGS sequence"/>
</dbReference>
<evidence type="ECO:0000259" key="11">
    <source>
        <dbReference type="Pfam" id="PF00171"/>
    </source>
</evidence>
<evidence type="ECO:0000256" key="6">
    <source>
        <dbReference type="ARBA" id="ARBA00023062"/>
    </source>
</evidence>
<reference evidence="12 13" key="1">
    <citation type="submission" date="2019-08" db="EMBL/GenBank/DDBJ databases">
        <title>Lewinella sp. strain SSH13 Genome sequencing and assembly.</title>
        <authorList>
            <person name="Kim I."/>
        </authorList>
    </citation>
    <scope>NUCLEOTIDE SEQUENCE [LARGE SCALE GENOMIC DNA]</scope>
    <source>
        <strain evidence="12 13">SSH13</strain>
    </source>
</reference>
<dbReference type="InterPro" id="IPR029510">
    <property type="entry name" value="Ald_DH_CS_GLU"/>
</dbReference>
<evidence type="ECO:0000256" key="10">
    <source>
        <dbReference type="RuleBase" id="RU003345"/>
    </source>
</evidence>
<evidence type="ECO:0000256" key="9">
    <source>
        <dbReference type="PROSITE-ProRule" id="PRU10007"/>
    </source>
</evidence>
<dbReference type="InterPro" id="IPR016161">
    <property type="entry name" value="Ald_DH/histidinol_DH"/>
</dbReference>
<evidence type="ECO:0000256" key="4">
    <source>
        <dbReference type="ARBA" id="ARBA00023002"/>
    </source>
</evidence>
<feature type="active site" evidence="9">
    <location>
        <position position="294"/>
    </location>
</feature>
<comment type="pathway">
    <text evidence="1">Amino-acid degradation; L-proline degradation into L-glutamate; L-glutamate from L-proline: step 2/2.</text>
</comment>
<dbReference type="InterPro" id="IPR015590">
    <property type="entry name" value="Aldehyde_DH_dom"/>
</dbReference>
<dbReference type="InterPro" id="IPR005931">
    <property type="entry name" value="P5CDH/ALDH4A1"/>
</dbReference>
<comment type="catalytic activity">
    <reaction evidence="8">
        <text>L-glutamate 5-semialdehyde + NAD(+) + H2O = L-glutamate + NADH + 2 H(+)</text>
        <dbReference type="Rhea" id="RHEA:30235"/>
        <dbReference type="ChEBI" id="CHEBI:15377"/>
        <dbReference type="ChEBI" id="CHEBI:15378"/>
        <dbReference type="ChEBI" id="CHEBI:29985"/>
        <dbReference type="ChEBI" id="CHEBI:57540"/>
        <dbReference type="ChEBI" id="CHEBI:57945"/>
        <dbReference type="ChEBI" id="CHEBI:58066"/>
        <dbReference type="EC" id="1.2.1.88"/>
    </reaction>
</comment>
<sequence length="543" mass="59898">MSNAIFNIAVPYNEPVLSYAPGSPEKKALLAAIHKAKSKQSELPAFINGKRVLDGEKVSVHPPHEHAHTLGHFYRGTKEHVHQAIDAALAAKQSWADTPWHERAAVFLRAADLLAGPYRARMNAATMLAQSKNAYQAEIDAVAEMCDFFRFNAYFLQEIYREQPLISPATIWNKLEYRPLEGFILAITPFNFTSIAANLPAAPAMCGNTVVWKPAETQIYSAVVIMELFEEAGLPPGVINLIYTDGPEVGDIVFKHRDFAGLHFTGSTGVFQHLWKEIGTNIDKYRSYPRVVGETGGKDFIIAHKDSDAEQVAVAMLRGAFEFQGQKCSAASRAYISAGLWPAVKERLLKDMNTLKMGSVEDFGNFVNAVIDERSFDKIAKYIDGEKKNPDAEIIAGGGYDKSEGYFIEPTVIVTKDPHSTTMEEEIFGPVLTVYVFEDNCWEEALHLVDTTSPYALTGAVFATDRNIIDHATKALANSAGNFYVNDKPTGAVVGQQPFGGARGSGTNDKAGSALNLTRWMSPRLIKENFNAPRDYRYPFLGE</sequence>
<dbReference type="FunFam" id="3.40.605.10:FF:000006">
    <property type="entry name" value="1-pyrroline-5-carboxylate dehydrogenase"/>
    <property type="match status" value="1"/>
</dbReference>
<evidence type="ECO:0000256" key="1">
    <source>
        <dbReference type="ARBA" id="ARBA00004786"/>
    </source>
</evidence>
<organism evidence="12 13">
    <name type="scientific">Neolewinella aurantiaca</name>
    <dbReference type="NCBI Taxonomy" id="2602767"/>
    <lineage>
        <taxon>Bacteria</taxon>
        <taxon>Pseudomonadati</taxon>
        <taxon>Bacteroidota</taxon>
        <taxon>Saprospiria</taxon>
        <taxon>Saprospirales</taxon>
        <taxon>Lewinellaceae</taxon>
        <taxon>Neolewinella</taxon>
    </lineage>
</organism>
<dbReference type="UniPathway" id="UPA00261">
    <property type="reaction ID" value="UER00374"/>
</dbReference>
<evidence type="ECO:0000313" key="13">
    <source>
        <dbReference type="Proteomes" id="UP000321907"/>
    </source>
</evidence>
<dbReference type="PROSITE" id="PS00687">
    <property type="entry name" value="ALDEHYDE_DEHYDR_GLU"/>
    <property type="match status" value="1"/>
</dbReference>
<feature type="domain" description="Aldehyde dehydrogenase" evidence="11">
    <location>
        <begin position="56"/>
        <end position="514"/>
    </location>
</feature>
<keyword evidence="5" id="KW-0520">NAD</keyword>
<dbReference type="InterPro" id="IPR016160">
    <property type="entry name" value="Ald_DH_CS_CYS"/>
</dbReference>
<dbReference type="EMBL" id="VOXD01000005">
    <property type="protein sequence ID" value="TXF90765.1"/>
    <property type="molecule type" value="Genomic_DNA"/>
</dbReference>
<dbReference type="GO" id="GO:0010133">
    <property type="term" value="P:L-proline catabolic process to L-glutamate"/>
    <property type="evidence" value="ECO:0007669"/>
    <property type="project" value="UniProtKB-UniPathway"/>
</dbReference>
<evidence type="ECO:0000256" key="7">
    <source>
        <dbReference type="ARBA" id="ARBA00032259"/>
    </source>
</evidence>
<dbReference type="FunFam" id="3.40.309.10:FF:000005">
    <property type="entry name" value="1-pyrroline-5-carboxylate dehydrogenase 1"/>
    <property type="match status" value="1"/>
</dbReference>
<comment type="caution">
    <text evidence="12">The sequence shown here is derived from an EMBL/GenBank/DDBJ whole genome shotgun (WGS) entry which is preliminary data.</text>
</comment>
<dbReference type="SUPFAM" id="SSF53720">
    <property type="entry name" value="ALDH-like"/>
    <property type="match status" value="1"/>
</dbReference>
<dbReference type="EC" id="1.2.1.88" evidence="3"/>
<accession>A0A5C7FI01</accession>
<name>A0A5C7FI01_9BACT</name>
<dbReference type="PANTHER" id="PTHR42862">
    <property type="entry name" value="DELTA-1-PYRROLINE-5-CARBOXYLATE DEHYDROGENASE 1, ISOFORM A-RELATED"/>
    <property type="match status" value="1"/>
</dbReference>
<dbReference type="Pfam" id="PF00171">
    <property type="entry name" value="Aldedh"/>
    <property type="match status" value="1"/>
</dbReference>
<dbReference type="OrthoDB" id="9762913at2"/>